<gene>
    <name evidence="8" type="ORF">QWY31_09015</name>
</gene>
<comment type="subcellular location">
    <subcellularLocation>
        <location evidence="1">Cell outer membrane</location>
    </subcellularLocation>
</comment>
<feature type="domain" description="OmpA-like" evidence="7">
    <location>
        <begin position="473"/>
        <end position="587"/>
    </location>
</feature>
<evidence type="ECO:0000256" key="1">
    <source>
        <dbReference type="ARBA" id="ARBA00004442"/>
    </source>
</evidence>
<organism evidence="8 9">
    <name type="scientific">Shiella aurantiaca</name>
    <dbReference type="NCBI Taxonomy" id="3058365"/>
    <lineage>
        <taxon>Bacteria</taxon>
        <taxon>Pseudomonadati</taxon>
        <taxon>Bacteroidota</taxon>
        <taxon>Cytophagia</taxon>
        <taxon>Cytophagales</taxon>
        <taxon>Shiellaceae</taxon>
        <taxon>Shiella</taxon>
    </lineage>
</organism>
<dbReference type="SUPFAM" id="SSF82171">
    <property type="entry name" value="DPP6 N-terminal domain-like"/>
    <property type="match status" value="1"/>
</dbReference>
<dbReference type="Proteomes" id="UP001168552">
    <property type="component" value="Unassembled WGS sequence"/>
</dbReference>
<dbReference type="Pfam" id="PF07676">
    <property type="entry name" value="PD40"/>
    <property type="match status" value="2"/>
</dbReference>
<accession>A0ABT8F5Y9</accession>
<name>A0ABT8F5Y9_9BACT</name>
<feature type="chain" id="PRO_5046627420" evidence="6">
    <location>
        <begin position="18"/>
        <end position="587"/>
    </location>
</feature>
<dbReference type="PROSITE" id="PS51123">
    <property type="entry name" value="OMPA_2"/>
    <property type="match status" value="1"/>
</dbReference>
<dbReference type="EMBL" id="JAUHJS010000004">
    <property type="protein sequence ID" value="MDN4165641.1"/>
    <property type="molecule type" value="Genomic_DNA"/>
</dbReference>
<evidence type="ECO:0000256" key="4">
    <source>
        <dbReference type="PROSITE-ProRule" id="PRU00473"/>
    </source>
</evidence>
<feature type="region of interest" description="Disordered" evidence="5">
    <location>
        <begin position="556"/>
        <end position="576"/>
    </location>
</feature>
<keyword evidence="3" id="KW-0998">Cell outer membrane</keyword>
<dbReference type="RefSeq" id="WP_320004171.1">
    <property type="nucleotide sequence ID" value="NZ_JAUHJS010000004.1"/>
</dbReference>
<evidence type="ECO:0000259" key="7">
    <source>
        <dbReference type="PROSITE" id="PS51123"/>
    </source>
</evidence>
<dbReference type="SUPFAM" id="SSF49464">
    <property type="entry name" value="Carboxypeptidase regulatory domain-like"/>
    <property type="match status" value="1"/>
</dbReference>
<dbReference type="InterPro" id="IPR011659">
    <property type="entry name" value="WD40"/>
</dbReference>
<evidence type="ECO:0000313" key="8">
    <source>
        <dbReference type="EMBL" id="MDN4165641.1"/>
    </source>
</evidence>
<dbReference type="PANTHER" id="PTHR30329:SF21">
    <property type="entry name" value="LIPOPROTEIN YIAD-RELATED"/>
    <property type="match status" value="1"/>
</dbReference>
<dbReference type="PRINTS" id="PR01023">
    <property type="entry name" value="NAFLGMOTY"/>
</dbReference>
<dbReference type="InterPro" id="IPR006664">
    <property type="entry name" value="OMP_bac"/>
</dbReference>
<dbReference type="InterPro" id="IPR050330">
    <property type="entry name" value="Bact_OuterMem_StrucFunc"/>
</dbReference>
<keyword evidence="6" id="KW-0732">Signal</keyword>
<dbReference type="SUPFAM" id="SSF103088">
    <property type="entry name" value="OmpA-like"/>
    <property type="match status" value="1"/>
</dbReference>
<evidence type="ECO:0000256" key="2">
    <source>
        <dbReference type="ARBA" id="ARBA00023136"/>
    </source>
</evidence>
<evidence type="ECO:0000256" key="5">
    <source>
        <dbReference type="SAM" id="MobiDB-lite"/>
    </source>
</evidence>
<proteinExistence type="predicted"/>
<dbReference type="CDD" id="cd07185">
    <property type="entry name" value="OmpA_C-like"/>
    <property type="match status" value="1"/>
</dbReference>
<dbReference type="InterPro" id="IPR006665">
    <property type="entry name" value="OmpA-like"/>
</dbReference>
<comment type="caution">
    <text evidence="8">The sequence shown here is derived from an EMBL/GenBank/DDBJ whole genome shotgun (WGS) entry which is preliminary data.</text>
</comment>
<dbReference type="PANTHER" id="PTHR30329">
    <property type="entry name" value="STATOR ELEMENT OF FLAGELLAR MOTOR COMPLEX"/>
    <property type="match status" value="1"/>
</dbReference>
<sequence>MKHFFILLFLTPFALLAQDVDFENLELEQLGKEVNTMYHESAPIISPDGNTLYFFRANHPANNFGKDNSQDIWFSEKDQYGRWKEAVHAPSPLNAHRFNQVMSILDDGTVLLRGGAGKNSEGFSLSKNQNGRFSNLQELDVKNYKKMNKGLFSGACLSQDAKVLILYFSEKEKAKYSDLYVSTWIEGNKWSEPVKLPKNINTALDEFGPFIAHDNKTMYYAGLRPGGHGNVDIYYTKRLDDTWMNWSEPVNVGTQVNTNGFDAYFSIDANGNAFTTRAYMSADGGSLDILGLKPADPVILLSGTVKDKKTGAPINGVITVRYKGEALRPWYANDGVYQDTIPGKGKYSFTVEAEGYATVEENFNLKEVLMDTAIVRNFQLSAVETRIFLSGNVYNQKTEEPVEAKVSLSNQGQNLGNADTKEGYFLMILSEPLAVELSAQAEGFINASEQVDGTQAEAGDTLQVSLWMEPIEVGTTVRLNNIFFDFNASTLRPESYPELDKVVDFLVNNPSISIEIGGHTDAQGSDEYNLNLSQGRADSVRDYLISEGISSTRITAQGYGESQPETTNDTEEGRQQNRRVVFKVLEK</sequence>
<dbReference type="PRINTS" id="PR01021">
    <property type="entry name" value="OMPADOMAIN"/>
</dbReference>
<dbReference type="Gene3D" id="2.60.40.1120">
    <property type="entry name" value="Carboxypeptidase-like, regulatory domain"/>
    <property type="match status" value="1"/>
</dbReference>
<evidence type="ECO:0000256" key="6">
    <source>
        <dbReference type="SAM" id="SignalP"/>
    </source>
</evidence>
<dbReference type="InterPro" id="IPR008969">
    <property type="entry name" value="CarboxyPept-like_regulatory"/>
</dbReference>
<protein>
    <submittedName>
        <fullName evidence="8">OmpA family protein</fullName>
    </submittedName>
</protein>
<evidence type="ECO:0000256" key="3">
    <source>
        <dbReference type="ARBA" id="ARBA00023237"/>
    </source>
</evidence>
<dbReference type="Pfam" id="PF00691">
    <property type="entry name" value="OmpA"/>
    <property type="match status" value="1"/>
</dbReference>
<keyword evidence="2 4" id="KW-0472">Membrane</keyword>
<feature type="signal peptide" evidence="6">
    <location>
        <begin position="1"/>
        <end position="17"/>
    </location>
</feature>
<keyword evidence="9" id="KW-1185">Reference proteome</keyword>
<dbReference type="Gene3D" id="3.30.1330.60">
    <property type="entry name" value="OmpA-like domain"/>
    <property type="match status" value="1"/>
</dbReference>
<reference evidence="8" key="1">
    <citation type="submission" date="2023-06" db="EMBL/GenBank/DDBJ databases">
        <title>Cytophagales bacterium Strain LB-30, isolated from soil.</title>
        <authorList>
            <person name="Liu B."/>
        </authorList>
    </citation>
    <scope>NUCLEOTIDE SEQUENCE</scope>
    <source>
        <strain evidence="8">LB-30</strain>
    </source>
</reference>
<dbReference type="InterPro" id="IPR036737">
    <property type="entry name" value="OmpA-like_sf"/>
</dbReference>
<evidence type="ECO:0000313" key="9">
    <source>
        <dbReference type="Proteomes" id="UP001168552"/>
    </source>
</evidence>